<dbReference type="GO" id="GO:0005975">
    <property type="term" value="P:carbohydrate metabolic process"/>
    <property type="evidence" value="ECO:0007669"/>
    <property type="project" value="InterPro"/>
</dbReference>
<name>A0A5Q2TDV7_9BACI</name>
<dbReference type="RefSeq" id="WP_153790089.1">
    <property type="nucleotide sequence ID" value="NZ_CP045915.1"/>
</dbReference>
<dbReference type="AlphaFoldDB" id="A0A5Q2TDV7"/>
<organism evidence="3 4">
    <name type="scientific">Gracilibacillus salitolerans</name>
    <dbReference type="NCBI Taxonomy" id="2663022"/>
    <lineage>
        <taxon>Bacteria</taxon>
        <taxon>Bacillati</taxon>
        <taxon>Bacillota</taxon>
        <taxon>Bacilli</taxon>
        <taxon>Bacillales</taxon>
        <taxon>Bacillaceae</taxon>
        <taxon>Gracilibacillus</taxon>
    </lineage>
</organism>
<dbReference type="SUPFAM" id="SSF88713">
    <property type="entry name" value="Glycoside hydrolase/deacetylase"/>
    <property type="match status" value="1"/>
</dbReference>
<proteinExistence type="predicted"/>
<feature type="domain" description="NodB homology" evidence="2">
    <location>
        <begin position="12"/>
        <end position="220"/>
    </location>
</feature>
<evidence type="ECO:0000256" key="1">
    <source>
        <dbReference type="ARBA" id="ARBA00022729"/>
    </source>
</evidence>
<dbReference type="PANTHER" id="PTHR34216:SF11">
    <property type="entry name" value="CHITOOLIGOSACCHARIDE DEACETYLASE"/>
    <property type="match status" value="1"/>
</dbReference>
<dbReference type="PROSITE" id="PS51677">
    <property type="entry name" value="NODB"/>
    <property type="match status" value="1"/>
</dbReference>
<keyword evidence="4" id="KW-1185">Reference proteome</keyword>
<keyword evidence="1" id="KW-0732">Signal</keyword>
<dbReference type="InterPro" id="IPR051398">
    <property type="entry name" value="Polysacch_Deacetylase"/>
</dbReference>
<evidence type="ECO:0000259" key="2">
    <source>
        <dbReference type="PROSITE" id="PS51677"/>
    </source>
</evidence>
<dbReference type="EMBL" id="CP045915">
    <property type="protein sequence ID" value="QGH32929.1"/>
    <property type="molecule type" value="Genomic_DNA"/>
</dbReference>
<dbReference type="Pfam" id="PF01522">
    <property type="entry name" value="Polysacc_deac_1"/>
    <property type="match status" value="1"/>
</dbReference>
<dbReference type="InterPro" id="IPR011330">
    <property type="entry name" value="Glyco_hydro/deAcase_b/a-brl"/>
</dbReference>
<accession>A0A5Q2TDV7</accession>
<evidence type="ECO:0000313" key="4">
    <source>
        <dbReference type="Proteomes" id="UP000339690"/>
    </source>
</evidence>
<reference evidence="3 4" key="1">
    <citation type="submission" date="2019-11" db="EMBL/GenBank/DDBJ databases">
        <title>Gracilibacillus salitolerans sp. nov., a moderate halophile isolated from a saline soil in northwest China.</title>
        <authorList>
            <person name="Gan L."/>
        </authorList>
    </citation>
    <scope>NUCLEOTIDE SEQUENCE [LARGE SCALE GENOMIC DNA]</scope>
    <source>
        <strain evidence="3 4">SCU50</strain>
    </source>
</reference>
<protein>
    <submittedName>
        <fullName evidence="3">Polysaccharide deacetylase family protein</fullName>
    </submittedName>
</protein>
<gene>
    <name evidence="3" type="ORF">GI584_02175</name>
</gene>
<dbReference type="CDD" id="cd10967">
    <property type="entry name" value="CE4_GLA_like_6s"/>
    <property type="match status" value="1"/>
</dbReference>
<dbReference type="Proteomes" id="UP000339690">
    <property type="component" value="Chromosome"/>
</dbReference>
<dbReference type="PANTHER" id="PTHR34216">
    <property type="match status" value="1"/>
</dbReference>
<dbReference type="InterPro" id="IPR002509">
    <property type="entry name" value="NODB_dom"/>
</dbReference>
<dbReference type="Gene3D" id="3.20.20.370">
    <property type="entry name" value="Glycoside hydrolase/deacetylase"/>
    <property type="match status" value="1"/>
</dbReference>
<evidence type="ECO:0000313" key="3">
    <source>
        <dbReference type="EMBL" id="QGH32929.1"/>
    </source>
</evidence>
<sequence length="272" mass="31444">MPKVVMTFPEGKFKVLTMSYDDGKAADRRLIDIFNRYGIKGSFHLNSGLLGEGDRIPPEEIASLYQGHELSAHTVTHPTIARSPKEQLIEEVMEDRKKLEELVGYPVRGLSYPNGSYSSLIKEILPYLGIEYARTVNSTGNFGMPDDFIEWNPTCHHNRNLLQLAEEFVSLHKKQYLYMFYVWGHSYEFDHDDNWDLIEQFSEFIGGKEDIWYATNMEIVDYIKAFRGLHFSANSQFVYNPSAQSVWLSVDERVVEVPGGKQVELIKEETWK</sequence>
<dbReference type="KEGG" id="grc:GI584_02175"/>
<dbReference type="GO" id="GO:0016810">
    <property type="term" value="F:hydrolase activity, acting on carbon-nitrogen (but not peptide) bonds"/>
    <property type="evidence" value="ECO:0007669"/>
    <property type="project" value="InterPro"/>
</dbReference>